<dbReference type="Gene3D" id="2.20.200.10">
    <property type="entry name" value="Outer membrane efflux proteins (OEP)"/>
    <property type="match status" value="1"/>
</dbReference>
<dbReference type="SUPFAM" id="SSF56954">
    <property type="entry name" value="Outer membrane efflux proteins (OEP)"/>
    <property type="match status" value="1"/>
</dbReference>
<keyword evidence="2" id="KW-0449">Lipoprotein</keyword>
<dbReference type="NCBIfam" id="TIGR01845">
    <property type="entry name" value="outer_NodT"/>
    <property type="match status" value="1"/>
</dbReference>
<dbReference type="Gene3D" id="1.20.1600.10">
    <property type="entry name" value="Outer membrane efflux proteins (OEP)"/>
    <property type="match status" value="1"/>
</dbReference>
<gene>
    <name evidence="3" type="ORF">ACFOOR_09710</name>
</gene>
<feature type="signal peptide" evidence="2">
    <location>
        <begin position="1"/>
        <end position="19"/>
    </location>
</feature>
<keyword evidence="2" id="KW-0472">Membrane</keyword>
<evidence type="ECO:0000256" key="2">
    <source>
        <dbReference type="RuleBase" id="RU362097"/>
    </source>
</evidence>
<dbReference type="InterPro" id="IPR003423">
    <property type="entry name" value="OMP_efflux"/>
</dbReference>
<dbReference type="InterPro" id="IPR010131">
    <property type="entry name" value="MdtP/NodT-like"/>
</dbReference>
<comment type="similarity">
    <text evidence="1 2">Belongs to the outer membrane factor (OMF) (TC 1.B.17) family.</text>
</comment>
<dbReference type="RefSeq" id="WP_343164172.1">
    <property type="nucleotide sequence ID" value="NZ_JBHRSV010000019.1"/>
</dbReference>
<keyword evidence="2" id="KW-0564">Palmitate</keyword>
<keyword evidence="4" id="KW-1185">Reference proteome</keyword>
<evidence type="ECO:0000313" key="3">
    <source>
        <dbReference type="EMBL" id="MFC2926378.1"/>
    </source>
</evidence>
<comment type="subcellular location">
    <subcellularLocation>
        <location evidence="2">Cell membrane</location>
        <topology evidence="2">Lipid-anchor</topology>
    </subcellularLocation>
</comment>
<dbReference type="Pfam" id="PF02321">
    <property type="entry name" value="OEP"/>
    <property type="match status" value="2"/>
</dbReference>
<dbReference type="PANTHER" id="PTHR30203:SF33">
    <property type="entry name" value="BLR4455 PROTEIN"/>
    <property type="match status" value="1"/>
</dbReference>
<reference evidence="4" key="1">
    <citation type="journal article" date="2019" name="Int. J. Syst. Evol. Microbiol.">
        <title>The Global Catalogue of Microorganisms (GCM) 10K type strain sequencing project: providing services to taxonomists for standard genome sequencing and annotation.</title>
        <authorList>
            <consortium name="The Broad Institute Genomics Platform"/>
            <consortium name="The Broad Institute Genome Sequencing Center for Infectious Disease"/>
            <person name="Wu L."/>
            <person name="Ma J."/>
        </authorList>
    </citation>
    <scope>NUCLEOTIDE SEQUENCE [LARGE SCALE GENOMIC DNA]</scope>
    <source>
        <strain evidence="4">KCTC 52487</strain>
    </source>
</reference>
<sequence>MKRRLLLLAAVSLTATSCASTDLTQGTAALPAAGSAWSGPVETGQLPVDWVATFNDPRLGELIAEAQRANPSVAAAAARFDAARASARAANSGRLPSIGASGDATRTETRAGGGNSFGADLTVSWEADVWGRLGDRARAGLAEAEASAADLDAARLSLAAQVAKAWFALLEARLQTDLSVRDVEMKERSLSFVERRFEAGVARSSDVRTFRSALASSRSTLASRQRIEASAARSLEILLGRYPANAIEHDADLPVLGDIQGLGQPADLLVRRPDILAAEARLNASGYRASEARRALLPRLSLTGRTGTGGGDLGDLLDADTLVSNLIGSLTAPIWSGGALRAERDRSEAAARAQLHTYVNTVLSAWREAEDAIYSDALLADRLAAQTEAFEQAAAAEGLVERQYRSGLATIFELLDAQSRRISAESLLISARRERATNRVDIYLALGGDFLPALPAAAQE</sequence>
<dbReference type="Proteomes" id="UP001595379">
    <property type="component" value="Unassembled WGS sequence"/>
</dbReference>
<accession>A0ABV6ZYD3</accession>
<dbReference type="EMBL" id="JBHRSV010000019">
    <property type="protein sequence ID" value="MFC2926378.1"/>
    <property type="molecule type" value="Genomic_DNA"/>
</dbReference>
<dbReference type="PROSITE" id="PS51257">
    <property type="entry name" value="PROKAR_LIPOPROTEIN"/>
    <property type="match status" value="1"/>
</dbReference>
<organism evidence="3 4">
    <name type="scientific">Hyphobacterium vulgare</name>
    <dbReference type="NCBI Taxonomy" id="1736751"/>
    <lineage>
        <taxon>Bacteria</taxon>
        <taxon>Pseudomonadati</taxon>
        <taxon>Pseudomonadota</taxon>
        <taxon>Alphaproteobacteria</taxon>
        <taxon>Maricaulales</taxon>
        <taxon>Maricaulaceae</taxon>
        <taxon>Hyphobacterium</taxon>
    </lineage>
</organism>
<feature type="chain" id="PRO_5045008133" evidence="2">
    <location>
        <begin position="20"/>
        <end position="460"/>
    </location>
</feature>
<keyword evidence="2" id="KW-0812">Transmembrane</keyword>
<dbReference type="PANTHER" id="PTHR30203">
    <property type="entry name" value="OUTER MEMBRANE CATION EFFLUX PROTEIN"/>
    <property type="match status" value="1"/>
</dbReference>
<keyword evidence="2" id="KW-0732">Signal</keyword>
<evidence type="ECO:0000256" key="1">
    <source>
        <dbReference type="ARBA" id="ARBA00007613"/>
    </source>
</evidence>
<name>A0ABV6ZYD3_9PROT</name>
<comment type="caution">
    <text evidence="3">The sequence shown here is derived from an EMBL/GenBank/DDBJ whole genome shotgun (WGS) entry which is preliminary data.</text>
</comment>
<keyword evidence="2" id="KW-1134">Transmembrane beta strand</keyword>
<proteinExistence type="inferred from homology"/>
<evidence type="ECO:0000313" key="4">
    <source>
        <dbReference type="Proteomes" id="UP001595379"/>
    </source>
</evidence>
<protein>
    <submittedName>
        <fullName evidence="3">Efflux transporter outer membrane subunit</fullName>
    </submittedName>
</protein>